<evidence type="ECO:0000259" key="1">
    <source>
        <dbReference type="Pfam" id="PF08387"/>
    </source>
</evidence>
<reference evidence="3 4" key="1">
    <citation type="journal article" date="2014" name="Am. J. Bot.">
        <title>Genome assembly and annotation for red clover (Trifolium pratense; Fabaceae).</title>
        <authorList>
            <person name="Istvanek J."/>
            <person name="Jaros M."/>
            <person name="Krenek A."/>
            <person name="Repkova J."/>
        </authorList>
    </citation>
    <scope>NUCLEOTIDE SEQUENCE [LARGE SCALE GENOMIC DNA]</scope>
    <source>
        <strain evidence="4">cv. Tatra</strain>
        <tissue evidence="3">Young leaves</tissue>
    </source>
</reference>
<dbReference type="STRING" id="57577.A0A2K3PLN5"/>
<name>A0A2K3PLN5_TRIPR</name>
<dbReference type="InterPro" id="IPR006566">
    <property type="entry name" value="FBD"/>
</dbReference>
<protein>
    <submittedName>
        <fullName evidence="3">F-box protein</fullName>
    </submittedName>
</protein>
<reference evidence="3 4" key="2">
    <citation type="journal article" date="2017" name="Front. Plant Sci.">
        <title>Gene Classification and Mining of Molecular Markers Useful in Red Clover (Trifolium pratense) Breeding.</title>
        <authorList>
            <person name="Istvanek J."/>
            <person name="Dluhosova J."/>
            <person name="Dluhos P."/>
            <person name="Patkova L."/>
            <person name="Nedelnik J."/>
            <person name="Repkova J."/>
        </authorList>
    </citation>
    <scope>NUCLEOTIDE SEQUENCE [LARGE SCALE GENOMIC DNA]</scope>
    <source>
        <strain evidence="4">cv. Tatra</strain>
        <tissue evidence="3">Young leaves</tissue>
    </source>
</reference>
<dbReference type="InterPro" id="IPR032675">
    <property type="entry name" value="LRR_dom_sf"/>
</dbReference>
<accession>A0A2K3PLN5</accession>
<evidence type="ECO:0000313" key="3">
    <source>
        <dbReference type="EMBL" id="PNY16185.1"/>
    </source>
</evidence>
<dbReference type="AlphaFoldDB" id="A0A2K3PLN5"/>
<proteinExistence type="predicted"/>
<dbReference type="Proteomes" id="UP000236291">
    <property type="component" value="Unassembled WGS sequence"/>
</dbReference>
<dbReference type="Pfam" id="PF23622">
    <property type="entry name" value="LRR_At1g61320_AtMIF1"/>
    <property type="match status" value="1"/>
</dbReference>
<evidence type="ECO:0000313" key="4">
    <source>
        <dbReference type="Proteomes" id="UP000236291"/>
    </source>
</evidence>
<dbReference type="PANTHER" id="PTHR31900:SF34">
    <property type="entry name" value="EMB|CAB62440.1-RELATED"/>
    <property type="match status" value="1"/>
</dbReference>
<comment type="caution">
    <text evidence="3">The sequence shown here is derived from an EMBL/GenBank/DDBJ whole genome shotgun (WGS) entry which is preliminary data.</text>
</comment>
<sequence>MPRDNNIDFNENFFVDSTSDEIIKQEQRNVFINFITNVIANFTNRDINRFSLTVSNPQTCRDIVERCVAFAMQHGVRDLNLDFSDPKWDEDNLGDHDALFQLPSIVYELGSSLESLKLYSCGFGMQDFANFTSLKDVSLGWIGVKTETLETLLSTCRTIESLSLEKCWNLEIFNFEHEPVRLTRLMINKCDSEYFIVNAPNLKYFKYSGVVFTSDIYVRPNVIEEVYLDFALESEFNECGNELYKILVDFAPAKILTVCSFLLQVVPSGDNPVRTEIDLNVRHLILKTQMHPHEFCGFEFLLNSCPMLEKITLDIGQRAIFSAGDYETPDDGIDPKKFWQLRRVVPQCLRRSLKVIEVIGSRTTEEELMTLFFLMSTGKVLEQININLFNDDGLKERRRGRARLLANAAGKASKNLQISID</sequence>
<feature type="domain" description="FBD" evidence="1">
    <location>
        <begin position="343"/>
        <end position="386"/>
    </location>
</feature>
<dbReference type="PANTHER" id="PTHR31900">
    <property type="entry name" value="F-BOX/RNI SUPERFAMILY PROTEIN-RELATED"/>
    <property type="match status" value="1"/>
</dbReference>
<dbReference type="Pfam" id="PF08387">
    <property type="entry name" value="FBD"/>
    <property type="match status" value="1"/>
</dbReference>
<dbReference type="Gene3D" id="3.80.10.10">
    <property type="entry name" value="Ribonuclease Inhibitor"/>
    <property type="match status" value="1"/>
</dbReference>
<evidence type="ECO:0000259" key="2">
    <source>
        <dbReference type="Pfam" id="PF23622"/>
    </source>
</evidence>
<feature type="domain" description="At1g61320/AtMIF1 LRR" evidence="2">
    <location>
        <begin position="43"/>
        <end position="320"/>
    </location>
</feature>
<dbReference type="InterPro" id="IPR050232">
    <property type="entry name" value="FBL13/AtMIF1-like"/>
</dbReference>
<organism evidence="3 4">
    <name type="scientific">Trifolium pratense</name>
    <name type="common">Red clover</name>
    <dbReference type="NCBI Taxonomy" id="57577"/>
    <lineage>
        <taxon>Eukaryota</taxon>
        <taxon>Viridiplantae</taxon>
        <taxon>Streptophyta</taxon>
        <taxon>Embryophyta</taxon>
        <taxon>Tracheophyta</taxon>
        <taxon>Spermatophyta</taxon>
        <taxon>Magnoliopsida</taxon>
        <taxon>eudicotyledons</taxon>
        <taxon>Gunneridae</taxon>
        <taxon>Pentapetalae</taxon>
        <taxon>rosids</taxon>
        <taxon>fabids</taxon>
        <taxon>Fabales</taxon>
        <taxon>Fabaceae</taxon>
        <taxon>Papilionoideae</taxon>
        <taxon>50 kb inversion clade</taxon>
        <taxon>NPAAA clade</taxon>
        <taxon>Hologalegina</taxon>
        <taxon>IRL clade</taxon>
        <taxon>Trifolieae</taxon>
        <taxon>Trifolium</taxon>
    </lineage>
</organism>
<dbReference type="SUPFAM" id="SSF52047">
    <property type="entry name" value="RNI-like"/>
    <property type="match status" value="1"/>
</dbReference>
<dbReference type="InterPro" id="IPR055357">
    <property type="entry name" value="LRR_At1g61320_AtMIF1"/>
</dbReference>
<dbReference type="EMBL" id="ASHM01008311">
    <property type="protein sequence ID" value="PNY16185.1"/>
    <property type="molecule type" value="Genomic_DNA"/>
</dbReference>
<gene>
    <name evidence="3" type="ORF">L195_g012897</name>
</gene>